<proteinExistence type="predicted"/>
<accession>A0ABT6K7J2</accession>
<feature type="non-terminal residue" evidence="1">
    <location>
        <position position="1"/>
    </location>
</feature>
<name>A0ABT6K7J2_9CYAN</name>
<dbReference type="EMBL" id="JANQDO010000097">
    <property type="protein sequence ID" value="MDH6058377.1"/>
    <property type="molecule type" value="Genomic_DNA"/>
</dbReference>
<sequence>SNTPYETHPAMKTNLLRAMLVLFSLGACQRDQGPVPYQPYPGTYVKANLNGVDWQSQYERYGWVMDAYAYESPGPNLGCASAFHWVSLRQVTRWGSERSAFSIQLYQFSPKRYSLQKFKALGGYESCIPFALFTTLEGNDAPTGDFNLKPDADNFLTIEKFDPEQRFIEGTFQMTFVPENVGKYSFLTATDTLRFTEGRFRARLRRNTDPDWGK</sequence>
<gene>
    <name evidence="1" type="ORF">NWP19_16735</name>
</gene>
<evidence type="ECO:0000313" key="1">
    <source>
        <dbReference type="EMBL" id="MDH6058377.1"/>
    </source>
</evidence>
<evidence type="ECO:0000313" key="2">
    <source>
        <dbReference type="Proteomes" id="UP001159371"/>
    </source>
</evidence>
<keyword evidence="2" id="KW-1185">Reference proteome</keyword>
<dbReference type="RefSeq" id="WP_280657527.1">
    <property type="nucleotide sequence ID" value="NZ_JANQDO010000097.1"/>
</dbReference>
<comment type="caution">
    <text evidence="1">The sequence shown here is derived from an EMBL/GenBank/DDBJ whole genome shotgun (WGS) entry which is preliminary data.</text>
</comment>
<organism evidence="1 2">
    <name type="scientific">Umezakia ovalisporum FSS-43</name>
    <dbReference type="NCBI Taxonomy" id="2740520"/>
    <lineage>
        <taxon>Bacteria</taxon>
        <taxon>Bacillati</taxon>
        <taxon>Cyanobacteriota</taxon>
        <taxon>Cyanophyceae</taxon>
        <taxon>Nostocales</taxon>
        <taxon>Nodulariaceae</taxon>
        <taxon>Umezakia</taxon>
    </lineage>
</organism>
<dbReference type="Proteomes" id="UP001159371">
    <property type="component" value="Unassembled WGS sequence"/>
</dbReference>
<protein>
    <recommendedName>
        <fullName evidence="3">Lipoprotein</fullName>
    </recommendedName>
</protein>
<reference evidence="1 2" key="1">
    <citation type="journal article" date="2023" name="J. Phycol.">
        <title>Chrysosporum ovalisporum is synonymous with the true-branching cyanobacterium Umezakia natans (Nostocales/Aphanizomenonaceae).</title>
        <authorList>
            <person name="McGregor G.B."/>
            <person name="Sendall B.C."/>
            <person name="Niiyama Y."/>
            <person name="Tuji A."/>
            <person name="Willis A."/>
        </authorList>
    </citation>
    <scope>NUCLEOTIDE SEQUENCE [LARGE SCALE GENOMIC DNA]</scope>
    <source>
        <strain evidence="1 2">FSS-43</strain>
    </source>
</reference>
<evidence type="ECO:0008006" key="3">
    <source>
        <dbReference type="Google" id="ProtNLM"/>
    </source>
</evidence>